<dbReference type="PANTHER" id="PTHR33619">
    <property type="entry name" value="POLYSACCHARIDE EXPORT PROTEIN GFCE-RELATED"/>
    <property type="match status" value="1"/>
</dbReference>
<dbReference type="InterPro" id="IPR019554">
    <property type="entry name" value="Soluble_ligand-bd"/>
</dbReference>
<dbReference type="Pfam" id="PF10531">
    <property type="entry name" value="SLBB"/>
    <property type="match status" value="1"/>
</dbReference>
<evidence type="ECO:0000259" key="3">
    <source>
        <dbReference type="Pfam" id="PF10531"/>
    </source>
</evidence>
<dbReference type="Pfam" id="PF02563">
    <property type="entry name" value="Poly_export"/>
    <property type="match status" value="1"/>
</dbReference>
<keyword evidence="1" id="KW-0732">Signal</keyword>
<evidence type="ECO:0000256" key="1">
    <source>
        <dbReference type="ARBA" id="ARBA00022729"/>
    </source>
</evidence>
<protein>
    <submittedName>
        <fullName evidence="4">Polysaccharide biosynthesis/export family protein</fullName>
    </submittedName>
</protein>
<proteinExistence type="predicted"/>
<sequence length="228" mass="23969">MRVFFVSLAVAGLAGCSSTGARQDEAAGRALDIARFASASQTPSAGYVIGAADKLKITVFQVADLSFDEIIVDPAGNLQLPLVGSVHAAGLTPLQLSVELERLLAERYIRQPRVNIALVEAASQKITVDGAVTKPGVYEMRGSTSLLQAVAMAEGPTRTAALDSVAVFRQGEQGRMVAMFDLGAIRSGTATDPILQGDDIVIVDTSRLNATLREVLAALPGLAFFTYF</sequence>
<dbReference type="Proteomes" id="UP001501352">
    <property type="component" value="Unassembled WGS sequence"/>
</dbReference>
<dbReference type="EMBL" id="BAAAGA010000001">
    <property type="protein sequence ID" value="GAA0611186.1"/>
    <property type="molecule type" value="Genomic_DNA"/>
</dbReference>
<keyword evidence="5" id="KW-1185">Reference proteome</keyword>
<feature type="domain" description="Polysaccharide export protein N-terminal" evidence="2">
    <location>
        <begin position="43"/>
        <end position="118"/>
    </location>
</feature>
<dbReference type="RefSeq" id="WP_343789171.1">
    <property type="nucleotide sequence ID" value="NZ_BAAAGA010000001.1"/>
</dbReference>
<evidence type="ECO:0000313" key="4">
    <source>
        <dbReference type="EMBL" id="GAA0611186.1"/>
    </source>
</evidence>
<dbReference type="PROSITE" id="PS51257">
    <property type="entry name" value="PROKAR_LIPOPROTEIN"/>
    <property type="match status" value="1"/>
</dbReference>
<comment type="caution">
    <text evidence="4">The sequence shown here is derived from an EMBL/GenBank/DDBJ whole genome shotgun (WGS) entry which is preliminary data.</text>
</comment>
<name>A0ABN1GGQ3_9CAUL</name>
<dbReference type="InterPro" id="IPR049712">
    <property type="entry name" value="Poly_export"/>
</dbReference>
<feature type="domain" description="Soluble ligand binding" evidence="3">
    <location>
        <begin position="125"/>
        <end position="177"/>
    </location>
</feature>
<dbReference type="InterPro" id="IPR003715">
    <property type="entry name" value="Poly_export_N"/>
</dbReference>
<evidence type="ECO:0000259" key="2">
    <source>
        <dbReference type="Pfam" id="PF02563"/>
    </source>
</evidence>
<dbReference type="Gene3D" id="3.10.560.10">
    <property type="entry name" value="Outer membrane lipoprotein wza domain like"/>
    <property type="match status" value="1"/>
</dbReference>
<organism evidence="4 5">
    <name type="scientific">Brevundimonas kwangchunensis</name>
    <dbReference type="NCBI Taxonomy" id="322163"/>
    <lineage>
        <taxon>Bacteria</taxon>
        <taxon>Pseudomonadati</taxon>
        <taxon>Pseudomonadota</taxon>
        <taxon>Alphaproteobacteria</taxon>
        <taxon>Caulobacterales</taxon>
        <taxon>Caulobacteraceae</taxon>
        <taxon>Brevundimonas</taxon>
    </lineage>
</organism>
<dbReference type="Gene3D" id="3.30.1950.10">
    <property type="entry name" value="wza like domain"/>
    <property type="match status" value="1"/>
</dbReference>
<gene>
    <name evidence="4" type="ORF">GCM10009422_02580</name>
</gene>
<dbReference type="PANTHER" id="PTHR33619:SF3">
    <property type="entry name" value="POLYSACCHARIDE EXPORT PROTEIN GFCE-RELATED"/>
    <property type="match status" value="1"/>
</dbReference>
<accession>A0ABN1GGQ3</accession>
<reference evidence="4 5" key="1">
    <citation type="journal article" date="2019" name="Int. J. Syst. Evol. Microbiol.">
        <title>The Global Catalogue of Microorganisms (GCM) 10K type strain sequencing project: providing services to taxonomists for standard genome sequencing and annotation.</title>
        <authorList>
            <consortium name="The Broad Institute Genomics Platform"/>
            <consortium name="The Broad Institute Genome Sequencing Center for Infectious Disease"/>
            <person name="Wu L."/>
            <person name="Ma J."/>
        </authorList>
    </citation>
    <scope>NUCLEOTIDE SEQUENCE [LARGE SCALE GENOMIC DNA]</scope>
    <source>
        <strain evidence="4 5">JCM 12928</strain>
    </source>
</reference>
<evidence type="ECO:0000313" key="5">
    <source>
        <dbReference type="Proteomes" id="UP001501352"/>
    </source>
</evidence>